<sequence length="146" mass="15924">MTRRKSGNQRLFSWEDRTGACPSCSVPVMCSIRFPLLQALGLDGAEESYCPNIHGKRYNLSCVSLSVVVNGGYSSMVGLSSKKSGVVPDTPCSPCWPSCLRSVRRPPTVLRSPLQRASTWTSRPLSSTRSGTASLSSVRIPKLMDW</sequence>
<dbReference type="Proteomes" id="UP001235939">
    <property type="component" value="Chromosome 08"/>
</dbReference>
<reference evidence="1 2" key="1">
    <citation type="submission" date="2022-01" db="EMBL/GenBank/DDBJ databases">
        <title>A chromosomal length assembly of Cordylochernes scorpioides.</title>
        <authorList>
            <person name="Zeh D."/>
            <person name="Zeh J."/>
        </authorList>
    </citation>
    <scope>NUCLEOTIDE SEQUENCE [LARGE SCALE GENOMIC DNA]</scope>
    <source>
        <strain evidence="1">IN4F17</strain>
        <tissue evidence="1">Whole Body</tissue>
    </source>
</reference>
<name>A0ABY6KUT0_9ARAC</name>
<evidence type="ECO:0000313" key="1">
    <source>
        <dbReference type="EMBL" id="UYV71488.1"/>
    </source>
</evidence>
<evidence type="ECO:0000313" key="2">
    <source>
        <dbReference type="Proteomes" id="UP001235939"/>
    </source>
</evidence>
<dbReference type="EMBL" id="CP092870">
    <property type="protein sequence ID" value="UYV71488.1"/>
    <property type="molecule type" value="Genomic_DNA"/>
</dbReference>
<proteinExistence type="predicted"/>
<organism evidence="1 2">
    <name type="scientific">Cordylochernes scorpioides</name>
    <dbReference type="NCBI Taxonomy" id="51811"/>
    <lineage>
        <taxon>Eukaryota</taxon>
        <taxon>Metazoa</taxon>
        <taxon>Ecdysozoa</taxon>
        <taxon>Arthropoda</taxon>
        <taxon>Chelicerata</taxon>
        <taxon>Arachnida</taxon>
        <taxon>Pseudoscorpiones</taxon>
        <taxon>Cheliferoidea</taxon>
        <taxon>Chernetidae</taxon>
        <taxon>Cordylochernes</taxon>
    </lineage>
</organism>
<keyword evidence="2" id="KW-1185">Reference proteome</keyword>
<accession>A0ABY6KUT0</accession>
<gene>
    <name evidence="1" type="ORF">LAZ67_8003485</name>
</gene>
<protein>
    <submittedName>
        <fullName evidence="1">Uncharacterized protein</fullName>
    </submittedName>
</protein>